<evidence type="ECO:0000313" key="5">
    <source>
        <dbReference type="EMBL" id="CAA9240705.1"/>
    </source>
</evidence>
<proteinExistence type="predicted"/>
<dbReference type="GO" id="GO:0016491">
    <property type="term" value="F:oxidoreductase activity"/>
    <property type="evidence" value="ECO:0007669"/>
    <property type="project" value="UniProtKB-KW"/>
</dbReference>
<evidence type="ECO:0000256" key="1">
    <source>
        <dbReference type="ARBA" id="ARBA00023002"/>
    </source>
</evidence>
<evidence type="ECO:0000259" key="4">
    <source>
        <dbReference type="Pfam" id="PF22725"/>
    </source>
</evidence>
<evidence type="ECO:0000259" key="3">
    <source>
        <dbReference type="Pfam" id="PF01408"/>
    </source>
</evidence>
<dbReference type="SUPFAM" id="SSF55347">
    <property type="entry name" value="Glyceraldehyde-3-phosphate dehydrogenase-like, C-terminal domain"/>
    <property type="match status" value="1"/>
</dbReference>
<dbReference type="EMBL" id="CADCTC010000095">
    <property type="protein sequence ID" value="CAA9240705.1"/>
    <property type="molecule type" value="Genomic_DNA"/>
</dbReference>
<feature type="compositionally biased region" description="Low complexity" evidence="2">
    <location>
        <begin position="1"/>
        <end position="13"/>
    </location>
</feature>
<dbReference type="SUPFAM" id="SSF51735">
    <property type="entry name" value="NAD(P)-binding Rossmann-fold domains"/>
    <property type="match status" value="1"/>
</dbReference>
<dbReference type="InterPro" id="IPR000683">
    <property type="entry name" value="Gfo/Idh/MocA-like_OxRdtase_N"/>
</dbReference>
<accession>A0A6J4I2F9</accession>
<name>A0A6J4I2F9_9CHLR</name>
<feature type="region of interest" description="Disordered" evidence="2">
    <location>
        <begin position="1"/>
        <end position="26"/>
    </location>
</feature>
<sequence>MVSNGGTNGSTTGRMGASGHAGQPGRPLRVAQIGCGQIAPQHLRAYAETPLVEAVVVMDVDPVAAQEAAAAAGGVPWTTSFDEAIRRDDVDVVSIATPHHLHAPQVVAAAEAGKHVLCEKPLTTSLEEADRMIAACRNSGVRLGMWMVMRYTSAARQARALLRAGAIGEIVNIRLPDVHDKVRDYYQRGVGGRGRPTDWRGARAASGGGALIMNAIHQIDALRFITGLEVRRVSAEWVSFTGLADVEDMINVVLKYDNGAIGTIDTANYAPGGGEAHVLRIYGSRGQLQTARGSSLKAYVEEPFAGGKGLPAIPAREWTDVPAEDMGSSRTLVLEDFARAIASGTQPPVTGEDGRASIEVVLAAYASAERGQTVALPLAVPAAALLRSP</sequence>
<dbReference type="PANTHER" id="PTHR43818:SF11">
    <property type="entry name" value="BCDNA.GH03377"/>
    <property type="match status" value="1"/>
</dbReference>
<reference evidence="5" key="1">
    <citation type="submission" date="2020-02" db="EMBL/GenBank/DDBJ databases">
        <authorList>
            <person name="Meier V. D."/>
        </authorList>
    </citation>
    <scope>NUCLEOTIDE SEQUENCE</scope>
    <source>
        <strain evidence="5">AVDCRST_MAG77</strain>
    </source>
</reference>
<dbReference type="Pfam" id="PF01408">
    <property type="entry name" value="GFO_IDH_MocA"/>
    <property type="match status" value="1"/>
</dbReference>
<feature type="domain" description="Gfo/Idh/MocA-like oxidoreductase N-terminal" evidence="3">
    <location>
        <begin position="28"/>
        <end position="144"/>
    </location>
</feature>
<dbReference type="Pfam" id="PF22725">
    <property type="entry name" value="GFO_IDH_MocA_C3"/>
    <property type="match status" value="1"/>
</dbReference>
<evidence type="ECO:0000256" key="2">
    <source>
        <dbReference type="SAM" id="MobiDB-lite"/>
    </source>
</evidence>
<dbReference type="AlphaFoldDB" id="A0A6J4I2F9"/>
<dbReference type="GO" id="GO:0000166">
    <property type="term" value="F:nucleotide binding"/>
    <property type="evidence" value="ECO:0007669"/>
    <property type="project" value="InterPro"/>
</dbReference>
<keyword evidence="1" id="KW-0560">Oxidoreductase</keyword>
<dbReference type="InterPro" id="IPR050463">
    <property type="entry name" value="Gfo/Idh/MocA_oxidrdct_glycsds"/>
</dbReference>
<dbReference type="PANTHER" id="PTHR43818">
    <property type="entry name" value="BCDNA.GH03377"/>
    <property type="match status" value="1"/>
</dbReference>
<dbReference type="Gene3D" id="3.30.360.10">
    <property type="entry name" value="Dihydrodipicolinate Reductase, domain 2"/>
    <property type="match status" value="1"/>
</dbReference>
<feature type="domain" description="GFO/IDH/MocA-like oxidoreductase" evidence="4">
    <location>
        <begin position="156"/>
        <end position="288"/>
    </location>
</feature>
<organism evidence="5">
    <name type="scientific">uncultured Chloroflexota bacterium</name>
    <dbReference type="NCBI Taxonomy" id="166587"/>
    <lineage>
        <taxon>Bacteria</taxon>
        <taxon>Bacillati</taxon>
        <taxon>Chloroflexota</taxon>
        <taxon>environmental samples</taxon>
    </lineage>
</organism>
<protein>
    <submittedName>
        <fullName evidence="5">GH109</fullName>
    </submittedName>
</protein>
<dbReference type="InterPro" id="IPR055170">
    <property type="entry name" value="GFO_IDH_MocA-like_dom"/>
</dbReference>
<dbReference type="Gene3D" id="3.40.50.720">
    <property type="entry name" value="NAD(P)-binding Rossmann-like Domain"/>
    <property type="match status" value="1"/>
</dbReference>
<gene>
    <name evidence="5" type="ORF">AVDCRST_MAG77-1660</name>
</gene>
<dbReference type="InterPro" id="IPR036291">
    <property type="entry name" value="NAD(P)-bd_dom_sf"/>
</dbReference>